<dbReference type="Pfam" id="PF23559">
    <property type="entry name" value="WHD_DRP"/>
    <property type="match status" value="1"/>
</dbReference>
<dbReference type="InterPro" id="IPR032675">
    <property type="entry name" value="LRR_dom_sf"/>
</dbReference>
<accession>A0A0F6RAM1</accession>
<evidence type="ECO:0000313" key="8">
    <source>
        <dbReference type="EMBL" id="AKE49460.1"/>
    </source>
</evidence>
<dbReference type="SUPFAM" id="SSF52058">
    <property type="entry name" value="L domain-like"/>
    <property type="match status" value="1"/>
</dbReference>
<keyword evidence="2" id="KW-0433">Leucine-rich repeat</keyword>
<evidence type="ECO:0000256" key="5">
    <source>
        <dbReference type="ARBA" id="ARBA00022821"/>
    </source>
</evidence>
<feature type="domain" description="AAA+ ATPase" evidence="7">
    <location>
        <begin position="171"/>
        <end position="320"/>
    </location>
</feature>
<dbReference type="InterPro" id="IPR002182">
    <property type="entry name" value="NB-ARC"/>
</dbReference>
<evidence type="ECO:0000256" key="1">
    <source>
        <dbReference type="ARBA" id="ARBA00008894"/>
    </source>
</evidence>
<name>A0A0F6RAM1_9ROSI</name>
<dbReference type="InterPro" id="IPR027417">
    <property type="entry name" value="P-loop_NTPase"/>
</dbReference>
<dbReference type="InterPro" id="IPR036388">
    <property type="entry name" value="WH-like_DNA-bd_sf"/>
</dbReference>
<dbReference type="AlphaFoldDB" id="A0A0F6RAM1"/>
<keyword evidence="6" id="KW-0067">ATP-binding</keyword>
<protein>
    <submittedName>
        <fullName evidence="8">NBS-LRR disease resistance protein NBS45</fullName>
    </submittedName>
</protein>
<dbReference type="InterPro" id="IPR058922">
    <property type="entry name" value="WHD_DRP"/>
</dbReference>
<comment type="similarity">
    <text evidence="1">Belongs to the disease resistance NB-LRR family.</text>
</comment>
<evidence type="ECO:0000256" key="2">
    <source>
        <dbReference type="ARBA" id="ARBA00022614"/>
    </source>
</evidence>
<dbReference type="GO" id="GO:0005524">
    <property type="term" value="F:ATP binding"/>
    <property type="evidence" value="ECO:0007669"/>
    <property type="project" value="UniProtKB-KW"/>
</dbReference>
<dbReference type="FunFam" id="1.10.8.430:FF:000003">
    <property type="entry name" value="Probable disease resistance protein At5g66910"/>
    <property type="match status" value="1"/>
</dbReference>
<dbReference type="SMART" id="SM00382">
    <property type="entry name" value="AAA"/>
    <property type="match status" value="1"/>
</dbReference>
<keyword evidence="3" id="KW-0677">Repeat</keyword>
<evidence type="ECO:0000259" key="7">
    <source>
        <dbReference type="SMART" id="SM00382"/>
    </source>
</evidence>
<dbReference type="InterPro" id="IPR050905">
    <property type="entry name" value="Plant_NBS-LRR"/>
</dbReference>
<dbReference type="Gene3D" id="1.10.8.430">
    <property type="entry name" value="Helical domain of apoptotic protease-activating factors"/>
    <property type="match status" value="1"/>
</dbReference>
<dbReference type="EMBL" id="KP266526">
    <property type="protein sequence ID" value="AKE49460.1"/>
    <property type="molecule type" value="mRNA"/>
</dbReference>
<keyword evidence="4" id="KW-0547">Nucleotide-binding</keyword>
<dbReference type="GO" id="GO:0043531">
    <property type="term" value="F:ADP binding"/>
    <property type="evidence" value="ECO:0007669"/>
    <property type="project" value="InterPro"/>
</dbReference>
<evidence type="ECO:0000256" key="6">
    <source>
        <dbReference type="ARBA" id="ARBA00022840"/>
    </source>
</evidence>
<dbReference type="Gene3D" id="3.80.10.10">
    <property type="entry name" value="Ribonuclease Inhibitor"/>
    <property type="match status" value="2"/>
</dbReference>
<dbReference type="Gene3D" id="1.10.10.10">
    <property type="entry name" value="Winged helix-like DNA-binding domain superfamily/Winged helix DNA-binding domain"/>
    <property type="match status" value="1"/>
</dbReference>
<dbReference type="FunFam" id="1.10.10.10:FF:000322">
    <property type="entry name" value="Probable disease resistance protein At1g63360"/>
    <property type="match status" value="1"/>
</dbReference>
<dbReference type="InterPro" id="IPR003593">
    <property type="entry name" value="AAA+_ATPase"/>
</dbReference>
<dbReference type="GO" id="GO:0006952">
    <property type="term" value="P:defense response"/>
    <property type="evidence" value="ECO:0007669"/>
    <property type="project" value="UniProtKB-KW"/>
</dbReference>
<dbReference type="Pfam" id="PF00931">
    <property type="entry name" value="NB-ARC"/>
    <property type="match status" value="1"/>
</dbReference>
<dbReference type="PRINTS" id="PR00364">
    <property type="entry name" value="DISEASERSIST"/>
</dbReference>
<evidence type="ECO:0000256" key="4">
    <source>
        <dbReference type="ARBA" id="ARBA00022741"/>
    </source>
</evidence>
<proteinExistence type="evidence at transcript level"/>
<dbReference type="SUPFAM" id="SSF52540">
    <property type="entry name" value="P-loop containing nucleoside triphosphate hydrolases"/>
    <property type="match status" value="1"/>
</dbReference>
<reference evidence="8" key="1">
    <citation type="submission" date="2014-12" db="EMBL/GenBank/DDBJ databases">
        <title>Cloning and Analysis NBS Resistance Genes from Embryogenic Callus in Dimocarpus longan Lour.</title>
        <authorList>
            <person name="Ye W."/>
            <person name="Lin Y."/>
            <person name="Lai Z."/>
        </authorList>
    </citation>
    <scope>NUCLEOTIDE SEQUENCE</scope>
</reference>
<keyword evidence="5" id="KW-0611">Plant defense</keyword>
<sequence>MDCVSPILDIVSRLWDCTTNHAAYISHIGKNLDSLRDVKCELENISKDIETRVEVAEQQQYSQRTNQVKGWLERKQVVVEEANDILQKGDQEIQKKCLGSCCRRNCCSRYKLGKEVIKKIDAVKELIKKGHFDVVADRLPRPVVDERPVESAVVGMDYIFSQVWRCIEDQSVGIIGLYGMGGVGKTTLLKKLNNEFLKTSHDFDVVVIWVVVSREVNLKKIQEAIRKKLQIAVNMRDNEDTDDERAVEIFHALKDKKFALLLDDLWERIDLLTMGIPIGSNVGSKIIFTTRREDVCSQMEAHRRFRVERLSNEAALDLFRLKVGETVLNSHHEIPKLAEIAAGECNGLPITIVTVARAMSNWRTPEEWQREIRVLRRYRLEIPGMEDLVFHKLKFSYDSLSDEILKNCFLYCSLFPEDHNILKDELIELWIGEGFLGEFDDIYDARNHGESIMGRLKQSSLLEKGEFENIVKMHDVLRDMAQKLTLEKEKEILVQVRDGLIKPLGFPRWKDVKRISLWGPNIEFFGETPSCPGLITFLVKNTKLKKFPNTFFESMNTLKVLDLSYNKNLSELPRSICYLIKLHHLNLSYTNLKVLPIEVKNLTQLRILMLDDTKNLEAIPTGLIKSLLSLEVFSRLLRNTVNVLHYDRSLSDIAFLEELECLANISDISLTLSTFGSVLKFKASPKLQSCIKRLTIMCSELESLDISSSTMKGMEHLEALSIRDCQSMRKLKISFEEEGRMQGCMSDCFRKLRYLQIENCPIKELTLLKYAPTLQFLWVDNCPSLKEIIADDFGSAKIEESINILPKLESINLVGLSSLKSICRQAMLLPCLKDVEVINCPNLRKLPFDSDSAKNSLNAIKGSKTWWAQ</sequence>
<dbReference type="FunFam" id="3.40.50.300:FF:001091">
    <property type="entry name" value="Probable disease resistance protein At1g61300"/>
    <property type="match status" value="1"/>
</dbReference>
<organism evidence="8">
    <name type="scientific">Dimocarpus longan</name>
    <dbReference type="NCBI Taxonomy" id="128017"/>
    <lineage>
        <taxon>Eukaryota</taxon>
        <taxon>Viridiplantae</taxon>
        <taxon>Streptophyta</taxon>
        <taxon>Embryophyta</taxon>
        <taxon>Tracheophyta</taxon>
        <taxon>Spermatophyta</taxon>
        <taxon>Magnoliopsida</taxon>
        <taxon>eudicotyledons</taxon>
        <taxon>Gunneridae</taxon>
        <taxon>Pentapetalae</taxon>
        <taxon>rosids</taxon>
        <taxon>malvids</taxon>
        <taxon>Sapindales</taxon>
        <taxon>Sapindaceae</taxon>
        <taxon>Dimocarpus</taxon>
    </lineage>
</organism>
<dbReference type="Pfam" id="PF23598">
    <property type="entry name" value="LRR_14"/>
    <property type="match status" value="1"/>
</dbReference>
<dbReference type="PANTHER" id="PTHR33463">
    <property type="entry name" value="NB-ARC DOMAIN-CONTAINING PROTEIN-RELATED"/>
    <property type="match status" value="1"/>
</dbReference>
<dbReference type="PANTHER" id="PTHR33463:SF220">
    <property type="entry name" value="NB-ARC DOMAIN-CONTAINING PROTEIN"/>
    <property type="match status" value="1"/>
</dbReference>
<dbReference type="Gene3D" id="3.40.50.300">
    <property type="entry name" value="P-loop containing nucleotide triphosphate hydrolases"/>
    <property type="match status" value="1"/>
</dbReference>
<dbReference type="InterPro" id="IPR055414">
    <property type="entry name" value="LRR_R13L4/SHOC2-like"/>
</dbReference>
<dbReference type="InterPro" id="IPR042197">
    <property type="entry name" value="Apaf_helical"/>
</dbReference>
<evidence type="ECO:0000256" key="3">
    <source>
        <dbReference type="ARBA" id="ARBA00022737"/>
    </source>
</evidence>